<protein>
    <submittedName>
        <fullName evidence="5">N6-adenosine-specific RNA methylase IME4</fullName>
    </submittedName>
</protein>
<dbReference type="PANTHER" id="PTHR12829">
    <property type="entry name" value="N6-ADENOSINE-METHYLTRANSFERASE"/>
    <property type="match status" value="1"/>
</dbReference>
<dbReference type="PROSITE" id="PS51143">
    <property type="entry name" value="MT_A70"/>
    <property type="match status" value="1"/>
</dbReference>
<evidence type="ECO:0000313" key="6">
    <source>
        <dbReference type="Proteomes" id="UP000192920"/>
    </source>
</evidence>
<dbReference type="STRING" id="1123014.SAMN02745746_04008"/>
<reference evidence="6" key="1">
    <citation type="submission" date="2017-04" db="EMBL/GenBank/DDBJ databases">
        <authorList>
            <person name="Varghese N."/>
            <person name="Submissions S."/>
        </authorList>
    </citation>
    <scope>NUCLEOTIDE SEQUENCE [LARGE SCALE GENOMIC DNA]</scope>
    <source>
        <strain evidence="6">DSM 22618</strain>
    </source>
</reference>
<keyword evidence="1 5" id="KW-0489">Methyltransferase</keyword>
<name>A0A1Y6CC79_9NEIS</name>
<dbReference type="Proteomes" id="UP000192920">
    <property type="component" value="Unassembled WGS sequence"/>
</dbReference>
<evidence type="ECO:0000256" key="1">
    <source>
        <dbReference type="ARBA" id="ARBA00022603"/>
    </source>
</evidence>
<comment type="similarity">
    <text evidence="4">Belongs to the MT-A70-like family.</text>
</comment>
<proteinExistence type="inferred from homology"/>
<dbReference type="RefSeq" id="WP_085277952.1">
    <property type="nucleotide sequence ID" value="NZ_FXAG01000036.1"/>
</dbReference>
<keyword evidence="2" id="KW-0808">Transferase</keyword>
<dbReference type="GO" id="GO:0003676">
    <property type="term" value="F:nucleic acid binding"/>
    <property type="evidence" value="ECO:0007669"/>
    <property type="project" value="InterPro"/>
</dbReference>
<dbReference type="InterPro" id="IPR002052">
    <property type="entry name" value="DNA_methylase_N6_adenine_CS"/>
</dbReference>
<evidence type="ECO:0000313" key="5">
    <source>
        <dbReference type="EMBL" id="SMF56566.1"/>
    </source>
</evidence>
<accession>A0A1Y6CC79</accession>
<dbReference type="PROSITE" id="PS00092">
    <property type="entry name" value="N6_MTASE"/>
    <property type="match status" value="1"/>
</dbReference>
<evidence type="ECO:0000256" key="2">
    <source>
        <dbReference type="ARBA" id="ARBA00022679"/>
    </source>
</evidence>
<dbReference type="Pfam" id="PF05063">
    <property type="entry name" value="MT-A70"/>
    <property type="match status" value="1"/>
</dbReference>
<gene>
    <name evidence="5" type="ORF">SAMN02745746_04008</name>
</gene>
<keyword evidence="3" id="KW-0949">S-adenosyl-L-methionine</keyword>
<evidence type="ECO:0000256" key="4">
    <source>
        <dbReference type="PROSITE-ProRule" id="PRU00489"/>
    </source>
</evidence>
<sequence length="225" mass="25591">MAITPAINEDVTMDLRNFVAGRKFGTILADPPWQFQNRTGKVAPEHRRLQRYSTMTLSDIKALPVSEAAAETSHLYLWVPNALLPEGLAVMDAWGFEYKSNLVWHKIRKDGGPDGRGVGFYFRNVTELILFGVRGKNARTLPPGRSQVNFIASRKREHSRKPDEQYALIEACSQGPFLELFARGERPNWAVWGNQANEEYYPTWDTYSNHSQAESDSLFSEVIEI</sequence>
<dbReference type="EMBL" id="FXAG01000036">
    <property type="protein sequence ID" value="SMF56566.1"/>
    <property type="molecule type" value="Genomic_DNA"/>
</dbReference>
<organism evidence="5 6">
    <name type="scientific">Pseudogulbenkiania subflava DSM 22618</name>
    <dbReference type="NCBI Taxonomy" id="1123014"/>
    <lineage>
        <taxon>Bacteria</taxon>
        <taxon>Pseudomonadati</taxon>
        <taxon>Pseudomonadota</taxon>
        <taxon>Betaproteobacteria</taxon>
        <taxon>Neisseriales</taxon>
        <taxon>Chromobacteriaceae</taxon>
        <taxon>Pseudogulbenkiania</taxon>
    </lineage>
</organism>
<dbReference type="AlphaFoldDB" id="A0A1Y6CC79"/>
<keyword evidence="6" id="KW-1185">Reference proteome</keyword>
<dbReference type="SUPFAM" id="SSF53335">
    <property type="entry name" value="S-adenosyl-L-methionine-dependent methyltransferases"/>
    <property type="match status" value="1"/>
</dbReference>
<dbReference type="PANTHER" id="PTHR12829:SF7">
    <property type="entry name" value="N6-ADENOSINE-METHYLTRANSFERASE CATALYTIC SUBUNIT"/>
    <property type="match status" value="1"/>
</dbReference>
<dbReference type="InterPro" id="IPR007757">
    <property type="entry name" value="MT-A70-like"/>
</dbReference>
<dbReference type="Gene3D" id="3.40.50.150">
    <property type="entry name" value="Vaccinia Virus protein VP39"/>
    <property type="match status" value="1"/>
</dbReference>
<dbReference type="InterPro" id="IPR029063">
    <property type="entry name" value="SAM-dependent_MTases_sf"/>
</dbReference>
<dbReference type="GO" id="GO:0032259">
    <property type="term" value="P:methylation"/>
    <property type="evidence" value="ECO:0007669"/>
    <property type="project" value="UniProtKB-KW"/>
</dbReference>
<dbReference type="GO" id="GO:0008168">
    <property type="term" value="F:methyltransferase activity"/>
    <property type="evidence" value="ECO:0007669"/>
    <property type="project" value="UniProtKB-KW"/>
</dbReference>
<evidence type="ECO:0000256" key="3">
    <source>
        <dbReference type="ARBA" id="ARBA00022691"/>
    </source>
</evidence>